<dbReference type="Gene3D" id="1.20.1260.100">
    <property type="entry name" value="TspO/MBR protein"/>
    <property type="match status" value="1"/>
</dbReference>
<feature type="transmembrane region" description="Helical" evidence="6">
    <location>
        <begin position="110"/>
        <end position="129"/>
    </location>
</feature>
<evidence type="ECO:0000256" key="4">
    <source>
        <dbReference type="ARBA" id="ARBA00022989"/>
    </source>
</evidence>
<organism evidence="7 8">
    <name type="scientific">Devosia chinhatensis</name>
    <dbReference type="NCBI Taxonomy" id="429727"/>
    <lineage>
        <taxon>Bacteria</taxon>
        <taxon>Pseudomonadati</taxon>
        <taxon>Pseudomonadota</taxon>
        <taxon>Alphaproteobacteria</taxon>
        <taxon>Hyphomicrobiales</taxon>
        <taxon>Devosiaceae</taxon>
        <taxon>Devosia</taxon>
    </lineage>
</organism>
<reference evidence="7 8" key="1">
    <citation type="submission" date="2015-03" db="EMBL/GenBank/DDBJ databases">
        <authorList>
            <person name="Hassan Y."/>
            <person name="Lepp D."/>
            <person name="Li X.-Z."/>
            <person name="Zhou T."/>
        </authorList>
    </citation>
    <scope>NUCLEOTIDE SEQUENCE [LARGE SCALE GENOMIC DNA]</scope>
    <source>
        <strain evidence="7 8">IPL18</strain>
    </source>
</reference>
<evidence type="ECO:0000256" key="5">
    <source>
        <dbReference type="ARBA" id="ARBA00023136"/>
    </source>
</evidence>
<dbReference type="InterPro" id="IPR004307">
    <property type="entry name" value="TspO_MBR"/>
</dbReference>
<dbReference type="Proteomes" id="UP000033649">
    <property type="component" value="Unassembled WGS sequence"/>
</dbReference>
<keyword evidence="8" id="KW-1185">Reference proteome</keyword>
<proteinExistence type="inferred from homology"/>
<dbReference type="RefSeq" id="WP_046103846.1">
    <property type="nucleotide sequence ID" value="NZ_JZEY01000054.1"/>
</dbReference>
<feature type="transmembrane region" description="Helical" evidence="6">
    <location>
        <begin position="56"/>
        <end position="77"/>
    </location>
</feature>
<evidence type="ECO:0000313" key="7">
    <source>
        <dbReference type="EMBL" id="KKB09156.1"/>
    </source>
</evidence>
<feature type="transmembrane region" description="Helical" evidence="6">
    <location>
        <begin position="136"/>
        <end position="161"/>
    </location>
</feature>
<protein>
    <submittedName>
        <fullName evidence="7">CrtK/TspO family sensor protein</fullName>
    </submittedName>
</protein>
<dbReference type="PIRSF" id="PIRSF005859">
    <property type="entry name" value="PBR"/>
    <property type="match status" value="1"/>
</dbReference>
<dbReference type="OrthoDB" id="9795496at2"/>
<evidence type="ECO:0000256" key="2">
    <source>
        <dbReference type="ARBA" id="ARBA00007524"/>
    </source>
</evidence>
<sequence>MHATSTSTDYRKPQSWVVLAIFLAIVVGIGALVGTQTAPGAWYDQLQKPPLNPPNWVFGPVWFTLYVMIAVAGWRIWMIDPKSAAMKFWGAQMLLNWAWSPVWFNANMPWLAFAIIVAMWLAIVGFIGAARRRDTLAAWLFVPYLAWVSFATYLNLSIALLNPQA</sequence>
<dbReference type="STRING" id="429727.VE26_03925"/>
<dbReference type="InterPro" id="IPR038330">
    <property type="entry name" value="TspO/MBR-related_sf"/>
</dbReference>
<evidence type="ECO:0000256" key="3">
    <source>
        <dbReference type="ARBA" id="ARBA00022692"/>
    </source>
</evidence>
<comment type="similarity">
    <text evidence="2">Belongs to the TspO/BZRP family.</text>
</comment>
<evidence type="ECO:0000313" key="8">
    <source>
        <dbReference type="Proteomes" id="UP000033649"/>
    </source>
</evidence>
<keyword evidence="3 6" id="KW-0812">Transmembrane</keyword>
<dbReference type="FunFam" id="1.20.1260.100:FF:000001">
    <property type="entry name" value="translocator protein 2"/>
    <property type="match status" value="1"/>
</dbReference>
<dbReference type="EMBL" id="JZEY01000054">
    <property type="protein sequence ID" value="KKB09156.1"/>
    <property type="molecule type" value="Genomic_DNA"/>
</dbReference>
<dbReference type="PATRIC" id="fig|429727.3.peg.816"/>
<keyword evidence="5 6" id="KW-0472">Membrane</keyword>
<dbReference type="GO" id="GO:0016020">
    <property type="term" value="C:membrane"/>
    <property type="evidence" value="ECO:0007669"/>
    <property type="project" value="UniProtKB-SubCell"/>
</dbReference>
<dbReference type="PANTHER" id="PTHR10057">
    <property type="entry name" value="PERIPHERAL-TYPE BENZODIAZEPINE RECEPTOR"/>
    <property type="match status" value="1"/>
</dbReference>
<dbReference type="PANTHER" id="PTHR10057:SF0">
    <property type="entry name" value="TRANSLOCATOR PROTEIN"/>
    <property type="match status" value="1"/>
</dbReference>
<accession>A0A0F5FJY8</accession>
<dbReference type="CDD" id="cd15904">
    <property type="entry name" value="TSPO_MBR"/>
    <property type="match status" value="1"/>
</dbReference>
<evidence type="ECO:0000256" key="1">
    <source>
        <dbReference type="ARBA" id="ARBA00004141"/>
    </source>
</evidence>
<comment type="caution">
    <text evidence="7">The sequence shown here is derived from an EMBL/GenBank/DDBJ whole genome shotgun (WGS) entry which is preliminary data.</text>
</comment>
<dbReference type="GO" id="GO:0033013">
    <property type="term" value="P:tetrapyrrole metabolic process"/>
    <property type="evidence" value="ECO:0007669"/>
    <property type="project" value="UniProtKB-ARBA"/>
</dbReference>
<gene>
    <name evidence="7" type="ORF">VE26_03925</name>
</gene>
<name>A0A0F5FJY8_9HYPH</name>
<evidence type="ECO:0000256" key="6">
    <source>
        <dbReference type="SAM" id="Phobius"/>
    </source>
</evidence>
<dbReference type="AlphaFoldDB" id="A0A0F5FJY8"/>
<dbReference type="Pfam" id="PF03073">
    <property type="entry name" value="TspO_MBR"/>
    <property type="match status" value="1"/>
</dbReference>
<keyword evidence="4 6" id="KW-1133">Transmembrane helix</keyword>
<feature type="transmembrane region" description="Helical" evidence="6">
    <location>
        <begin position="16"/>
        <end position="36"/>
    </location>
</feature>
<comment type="subcellular location">
    <subcellularLocation>
        <location evidence="1">Membrane</location>
        <topology evidence="1">Multi-pass membrane protein</topology>
    </subcellularLocation>
</comment>